<sequence>MRPSGRAPEQARDIKITRHYTKHAEGSVLIEFGDTKVICTASIDESVPRFLRGQGKGWVTAEYGMLPRSTGSRMSREAARGKQTGRTVEIQRLIGRSLRAAVDLEALGERQISIDCDVIQADGGTRTASITGACVALADALNNLVEKGKLKQSPLKQMIGAISVGIYEGSPVLDLDYPEDSAAETDMNVVMTDKGGFIEIQGTAEGESFNQDEFDAMLKLARKGIDELFELQQAALNS</sequence>
<evidence type="ECO:0000256" key="6">
    <source>
        <dbReference type="ARBA" id="ARBA00022884"/>
    </source>
</evidence>
<keyword evidence="3 7" id="KW-0820">tRNA-binding</keyword>
<dbReference type="InterPro" id="IPR002381">
    <property type="entry name" value="RNase_PH_bac-type"/>
</dbReference>
<organism evidence="10 11">
    <name type="scientific">Alkalimarinus alittae</name>
    <dbReference type="NCBI Taxonomy" id="2961619"/>
    <lineage>
        <taxon>Bacteria</taxon>
        <taxon>Pseudomonadati</taxon>
        <taxon>Pseudomonadota</taxon>
        <taxon>Gammaproteobacteria</taxon>
        <taxon>Alteromonadales</taxon>
        <taxon>Alteromonadaceae</taxon>
        <taxon>Alkalimarinus</taxon>
    </lineage>
</organism>
<feature type="domain" description="Exoribonuclease phosphorolytic" evidence="8">
    <location>
        <begin position="10"/>
        <end position="140"/>
    </location>
</feature>
<reference evidence="10" key="1">
    <citation type="submission" date="2022-06" db="EMBL/GenBank/DDBJ databases">
        <title>Alkalimarinus sp. nov., isolated from gut of a Alitta virens.</title>
        <authorList>
            <person name="Yang A.I."/>
            <person name="Shin N.-R."/>
        </authorList>
    </citation>
    <scope>NUCLEOTIDE SEQUENCE</scope>
    <source>
        <strain evidence="10">A2M4</strain>
    </source>
</reference>
<dbReference type="CDD" id="cd11362">
    <property type="entry name" value="RNase_PH_bact"/>
    <property type="match status" value="1"/>
</dbReference>
<dbReference type="HAMAP" id="MF_00564">
    <property type="entry name" value="RNase_PH"/>
    <property type="match status" value="1"/>
</dbReference>
<evidence type="ECO:0000259" key="8">
    <source>
        <dbReference type="Pfam" id="PF01138"/>
    </source>
</evidence>
<dbReference type="InterPro" id="IPR036345">
    <property type="entry name" value="ExoRNase_PH_dom2_sf"/>
</dbReference>
<dbReference type="InterPro" id="IPR050080">
    <property type="entry name" value="RNase_PH"/>
</dbReference>
<dbReference type="InterPro" id="IPR001247">
    <property type="entry name" value="ExoRNase_PH_dom1"/>
</dbReference>
<dbReference type="PANTHER" id="PTHR11953:SF0">
    <property type="entry name" value="EXOSOME COMPLEX COMPONENT RRP41"/>
    <property type="match status" value="1"/>
</dbReference>
<dbReference type="InterPro" id="IPR020568">
    <property type="entry name" value="Ribosomal_Su5_D2-typ_SF"/>
</dbReference>
<evidence type="ECO:0000256" key="3">
    <source>
        <dbReference type="ARBA" id="ARBA00022555"/>
    </source>
</evidence>
<evidence type="ECO:0000313" key="10">
    <source>
        <dbReference type="EMBL" id="UZE95913.1"/>
    </source>
</evidence>
<dbReference type="EC" id="2.7.7.56" evidence="7"/>
<evidence type="ECO:0000256" key="1">
    <source>
        <dbReference type="ARBA" id="ARBA00006678"/>
    </source>
</evidence>
<comment type="subunit">
    <text evidence="7">Homohexameric ring arranged as a trimer of dimers.</text>
</comment>
<keyword evidence="11" id="KW-1185">Reference proteome</keyword>
<dbReference type="SUPFAM" id="SSF54211">
    <property type="entry name" value="Ribosomal protein S5 domain 2-like"/>
    <property type="match status" value="1"/>
</dbReference>
<dbReference type="InterPro" id="IPR027408">
    <property type="entry name" value="PNPase/RNase_PH_dom_sf"/>
</dbReference>
<dbReference type="Proteomes" id="UP001163739">
    <property type="component" value="Chromosome"/>
</dbReference>
<comment type="function">
    <text evidence="7">Phosphorolytic 3'-5' exoribonuclease that plays an important role in tRNA 3'-end maturation. Removes nucleotide residues following the 3'-CCA terminus of tRNAs; can also add nucleotides to the ends of RNA molecules by using nucleoside diphosphates as substrates, but this may not be physiologically important. Probably plays a role in initiation of 16S rRNA degradation (leading to ribosome degradation) during starvation.</text>
</comment>
<dbReference type="SUPFAM" id="SSF55666">
    <property type="entry name" value="Ribonuclease PH domain 2-like"/>
    <property type="match status" value="1"/>
</dbReference>
<evidence type="ECO:0000256" key="5">
    <source>
        <dbReference type="ARBA" id="ARBA00022694"/>
    </source>
</evidence>
<feature type="domain" description="Exoribonuclease phosphorolytic" evidence="9">
    <location>
        <begin position="158"/>
        <end position="224"/>
    </location>
</feature>
<evidence type="ECO:0000256" key="4">
    <source>
        <dbReference type="ARBA" id="ARBA00022679"/>
    </source>
</evidence>
<evidence type="ECO:0000259" key="9">
    <source>
        <dbReference type="Pfam" id="PF03725"/>
    </source>
</evidence>
<dbReference type="PANTHER" id="PTHR11953">
    <property type="entry name" value="EXOSOME COMPLEX COMPONENT"/>
    <property type="match status" value="1"/>
</dbReference>
<evidence type="ECO:0000256" key="2">
    <source>
        <dbReference type="ARBA" id="ARBA00022552"/>
    </source>
</evidence>
<comment type="similarity">
    <text evidence="1 7">Belongs to the RNase PH family.</text>
</comment>
<dbReference type="InterPro" id="IPR018336">
    <property type="entry name" value="RNase_PH_CS"/>
</dbReference>
<comment type="catalytic activity">
    <reaction evidence="7">
        <text>tRNA(n+1) + phosphate = tRNA(n) + a ribonucleoside 5'-diphosphate</text>
        <dbReference type="Rhea" id="RHEA:10628"/>
        <dbReference type="Rhea" id="RHEA-COMP:17343"/>
        <dbReference type="Rhea" id="RHEA-COMP:17344"/>
        <dbReference type="ChEBI" id="CHEBI:43474"/>
        <dbReference type="ChEBI" id="CHEBI:57930"/>
        <dbReference type="ChEBI" id="CHEBI:173114"/>
        <dbReference type="EC" id="2.7.7.56"/>
    </reaction>
</comment>
<dbReference type="Gene3D" id="3.30.230.70">
    <property type="entry name" value="GHMP Kinase, N-terminal domain"/>
    <property type="match status" value="1"/>
</dbReference>
<proteinExistence type="inferred from homology"/>
<dbReference type="InterPro" id="IPR015847">
    <property type="entry name" value="ExoRNase_PH_dom2"/>
</dbReference>
<keyword evidence="5 7" id="KW-0819">tRNA processing</keyword>
<dbReference type="PROSITE" id="PS01277">
    <property type="entry name" value="RIBONUCLEASE_PH"/>
    <property type="match status" value="1"/>
</dbReference>
<name>A0ABY6N1F7_9ALTE</name>
<gene>
    <name evidence="7 10" type="primary">rph</name>
    <name evidence="10" type="ORF">NKI27_17985</name>
</gene>
<dbReference type="NCBIfam" id="TIGR01966">
    <property type="entry name" value="RNasePH"/>
    <property type="match status" value="1"/>
</dbReference>
<keyword evidence="4 7" id="KW-0808">Transferase</keyword>
<feature type="binding site" evidence="7">
    <location>
        <position position="86"/>
    </location>
    <ligand>
        <name>phosphate</name>
        <dbReference type="ChEBI" id="CHEBI:43474"/>
        <note>substrate</note>
    </ligand>
</feature>
<evidence type="ECO:0000256" key="7">
    <source>
        <dbReference type="HAMAP-Rule" id="MF_00564"/>
    </source>
</evidence>
<keyword evidence="6" id="KW-0694">RNA-binding</keyword>
<accession>A0ABY6N1F7</accession>
<evidence type="ECO:0000313" key="11">
    <source>
        <dbReference type="Proteomes" id="UP001163739"/>
    </source>
</evidence>
<keyword evidence="2 7" id="KW-0698">rRNA processing</keyword>
<keyword evidence="7" id="KW-0548">Nucleotidyltransferase</keyword>
<protein>
    <recommendedName>
        <fullName evidence="7">Ribonuclease PH</fullName>
        <shortName evidence="7">RNase PH</shortName>
        <ecNumber evidence="7">2.7.7.56</ecNumber>
    </recommendedName>
    <alternativeName>
        <fullName evidence="7">tRNA nucleotidyltransferase</fullName>
    </alternativeName>
</protein>
<dbReference type="RefSeq" id="WP_265047396.1">
    <property type="nucleotide sequence ID" value="NZ_CP100390.1"/>
</dbReference>
<dbReference type="EMBL" id="CP100390">
    <property type="protein sequence ID" value="UZE95913.1"/>
    <property type="molecule type" value="Genomic_DNA"/>
</dbReference>
<dbReference type="Pfam" id="PF01138">
    <property type="entry name" value="RNase_PH"/>
    <property type="match status" value="1"/>
</dbReference>
<feature type="binding site" evidence="7">
    <location>
        <begin position="124"/>
        <end position="126"/>
    </location>
    <ligand>
        <name>phosphate</name>
        <dbReference type="ChEBI" id="CHEBI:43474"/>
        <note>substrate</note>
    </ligand>
</feature>
<dbReference type="Pfam" id="PF03725">
    <property type="entry name" value="RNase_PH_C"/>
    <property type="match status" value="1"/>
</dbReference>